<evidence type="ECO:0000313" key="3">
    <source>
        <dbReference type="WBParaSite" id="PSAMB.scaffold3866size16588.g22839.t1"/>
    </source>
</evidence>
<dbReference type="WBParaSite" id="PSAMB.scaffold3866size16588.g22839.t1">
    <property type="protein sequence ID" value="PSAMB.scaffold3866size16588.g22839.t1"/>
    <property type="gene ID" value="PSAMB.scaffold3866size16588.g22839"/>
</dbReference>
<name>A0A914WFA0_9BILA</name>
<dbReference type="AlphaFoldDB" id="A0A914WFA0"/>
<proteinExistence type="predicted"/>
<reference evidence="3" key="1">
    <citation type="submission" date="2022-11" db="UniProtKB">
        <authorList>
            <consortium name="WormBaseParasite"/>
        </authorList>
    </citation>
    <scope>IDENTIFICATION</scope>
</reference>
<dbReference type="Proteomes" id="UP000887566">
    <property type="component" value="Unplaced"/>
</dbReference>
<evidence type="ECO:0000313" key="2">
    <source>
        <dbReference type="Proteomes" id="UP000887566"/>
    </source>
</evidence>
<dbReference type="PANTHER" id="PTHR35014">
    <property type="entry name" value="INFECTION RESPONSE PROTEIN-RELATED"/>
    <property type="match status" value="1"/>
</dbReference>
<keyword evidence="2" id="KW-1185">Reference proteome</keyword>
<keyword evidence="1" id="KW-0732">Signal</keyword>
<protein>
    <submittedName>
        <fullName evidence="3">Uncharacterized protein</fullName>
    </submittedName>
</protein>
<sequence>MKFLFTALLAVLATCCFAQQTTTSRRPTIPAITCDISWATYCLKTYIDRYGFNSTNTGVFPDPATFDQAQSNYIAANGVNGLANGRTWWLALQTCLGPNSFPCLFDSNKLQQIFNTDSTTMDGTLWMITFFEEDFVNSPDAYKVGIQYYHCAVQVQNHYNNSIYQCQNTYFNDIQKDPNNICSYQVFYMTCLQTIYASNCAPALGGYVCNEAGIYLRLMNPACIDNPPSNTFCYSLT</sequence>
<feature type="chain" id="PRO_5037686650" evidence="1">
    <location>
        <begin position="19"/>
        <end position="237"/>
    </location>
</feature>
<accession>A0A914WFA0</accession>
<organism evidence="2 3">
    <name type="scientific">Plectus sambesii</name>
    <dbReference type="NCBI Taxonomy" id="2011161"/>
    <lineage>
        <taxon>Eukaryota</taxon>
        <taxon>Metazoa</taxon>
        <taxon>Ecdysozoa</taxon>
        <taxon>Nematoda</taxon>
        <taxon>Chromadorea</taxon>
        <taxon>Plectida</taxon>
        <taxon>Plectina</taxon>
        <taxon>Plectoidea</taxon>
        <taxon>Plectidae</taxon>
        <taxon>Plectus</taxon>
    </lineage>
</organism>
<feature type="signal peptide" evidence="1">
    <location>
        <begin position="1"/>
        <end position="18"/>
    </location>
</feature>
<dbReference type="PANTHER" id="PTHR35014:SF1">
    <property type="entry name" value="INFECTION RESPONSE PROTEIN"/>
    <property type="match status" value="1"/>
</dbReference>
<evidence type="ECO:0000256" key="1">
    <source>
        <dbReference type="SAM" id="SignalP"/>
    </source>
</evidence>